<dbReference type="CDD" id="cd00609">
    <property type="entry name" value="AAT_like"/>
    <property type="match status" value="1"/>
</dbReference>
<keyword evidence="7" id="KW-0032">Aminotransferase</keyword>
<dbReference type="InterPro" id="IPR015421">
    <property type="entry name" value="PyrdxlP-dep_Trfase_major"/>
</dbReference>
<dbReference type="Proteomes" id="UP001235547">
    <property type="component" value="Chromosome 1"/>
</dbReference>
<dbReference type="PANTHER" id="PTHR46577">
    <property type="entry name" value="HTH-TYPE TRANSCRIPTIONAL REGULATORY PROTEIN GABR"/>
    <property type="match status" value="1"/>
</dbReference>
<dbReference type="InterPro" id="IPR036390">
    <property type="entry name" value="WH_DNA-bd_sf"/>
</dbReference>
<keyword evidence="8" id="KW-1185">Reference proteome</keyword>
<gene>
    <name evidence="7" type="ORF">PYH38_005251</name>
</gene>
<protein>
    <submittedName>
        <fullName evidence="7">PLP-dependent aminotransferase family protein</fullName>
    </submittedName>
</protein>
<dbReference type="InterPro" id="IPR036388">
    <property type="entry name" value="WH-like_DNA-bd_sf"/>
</dbReference>
<keyword evidence="4" id="KW-0238">DNA-binding</keyword>
<keyword evidence="3" id="KW-0805">Transcription regulation</keyword>
<dbReference type="PROSITE" id="PS50949">
    <property type="entry name" value="HTH_GNTR"/>
    <property type="match status" value="1"/>
</dbReference>
<dbReference type="SUPFAM" id="SSF46785">
    <property type="entry name" value="Winged helix' DNA-binding domain"/>
    <property type="match status" value="1"/>
</dbReference>
<dbReference type="RefSeq" id="WP_280733665.1">
    <property type="nucleotide sequence ID" value="NZ_CP120368.1"/>
</dbReference>
<dbReference type="InterPro" id="IPR000524">
    <property type="entry name" value="Tscrpt_reg_HTH_GntR"/>
</dbReference>
<dbReference type="InterPro" id="IPR004839">
    <property type="entry name" value="Aminotransferase_I/II_large"/>
</dbReference>
<keyword evidence="5" id="KW-0804">Transcription</keyword>
<feature type="domain" description="HTH gntR-type" evidence="6">
    <location>
        <begin position="19"/>
        <end position="87"/>
    </location>
</feature>
<evidence type="ECO:0000256" key="5">
    <source>
        <dbReference type="ARBA" id="ARBA00023163"/>
    </source>
</evidence>
<evidence type="ECO:0000256" key="3">
    <source>
        <dbReference type="ARBA" id="ARBA00023015"/>
    </source>
</evidence>
<evidence type="ECO:0000256" key="1">
    <source>
        <dbReference type="ARBA" id="ARBA00005384"/>
    </source>
</evidence>
<dbReference type="GO" id="GO:0008483">
    <property type="term" value="F:transaminase activity"/>
    <property type="evidence" value="ECO:0007669"/>
    <property type="project" value="UniProtKB-KW"/>
</dbReference>
<dbReference type="PANTHER" id="PTHR46577:SF1">
    <property type="entry name" value="HTH-TYPE TRANSCRIPTIONAL REGULATORY PROTEIN GABR"/>
    <property type="match status" value="1"/>
</dbReference>
<dbReference type="SMART" id="SM00345">
    <property type="entry name" value="HTH_GNTR"/>
    <property type="match status" value="1"/>
</dbReference>
<dbReference type="Gene3D" id="3.40.640.10">
    <property type="entry name" value="Type I PLP-dependent aspartate aminotransferase-like (Major domain)"/>
    <property type="match status" value="1"/>
</dbReference>
<reference evidence="7 8" key="1">
    <citation type="submission" date="2023-03" db="EMBL/GenBank/DDBJ databases">
        <authorList>
            <person name="Kaur S."/>
            <person name="Espinosa-Saiz D."/>
            <person name="Velazquez E."/>
            <person name="Menendez E."/>
            <person name="diCenzo G.C."/>
        </authorList>
    </citation>
    <scope>NUCLEOTIDE SEQUENCE [LARGE SCALE GENOMIC DNA]</scope>
    <source>
        <strain evidence="7 8">LMG 27395</strain>
    </source>
</reference>
<dbReference type="Pfam" id="PF00155">
    <property type="entry name" value="Aminotran_1_2"/>
    <property type="match status" value="1"/>
</dbReference>
<keyword evidence="2" id="KW-0663">Pyridoxal phosphate</keyword>
<dbReference type="SUPFAM" id="SSF53383">
    <property type="entry name" value="PLP-dependent transferases"/>
    <property type="match status" value="1"/>
</dbReference>
<name>A0ABY8CW91_9HYPH</name>
<dbReference type="EMBL" id="CP120371">
    <property type="protein sequence ID" value="WEX82906.1"/>
    <property type="molecule type" value="Genomic_DNA"/>
</dbReference>
<accession>A0ABY8CW91</accession>
<evidence type="ECO:0000256" key="4">
    <source>
        <dbReference type="ARBA" id="ARBA00023125"/>
    </source>
</evidence>
<evidence type="ECO:0000256" key="2">
    <source>
        <dbReference type="ARBA" id="ARBA00022898"/>
    </source>
</evidence>
<dbReference type="InterPro" id="IPR015424">
    <property type="entry name" value="PyrdxlP-dep_Trfase"/>
</dbReference>
<sequence length="465" mass="48764">MKKNGASLSWVPALRKASGPLYLAIADEIAADIAAGRLQDGARLPPQRALAAALSIDFTTISRAYNEARRRGLIEGRVGQGTYVRARRGSAGGSSSGGLVDMSMNLPPLFDDPALATRMWDDIGALQDEQGLGLLMRYQAAGGARRDRVAGANWLKPRLGDIPADRVLVCPGAQGALLATLSVLAAGGGSICAEALTYPGLRSLAAHLGIEVLGVAMDEKGLLPDAFEAVCLARRPKALYCNPTLHNPTSATLPLERREAIVAIARRHGVAIIEDDAYGALPASPLPPLAALAPDLVYHVAGLAKCLSPALRIAYLVVPDSTRSVRLESAVRATAGMASPLSAAIATCWIENGTAEAVLAAIRTETGVRQQIAAESLPATHLLADREGFHLWLKLPLEWARGEFTARLWTAGIAVVASDAFALSAPPEAVRLGLGAAETRTELQRSLRVIADLLAQSPAALNLVI</sequence>
<organism evidence="7 8">
    <name type="scientific">Sinorhizobium numidicum</name>
    <dbReference type="NCBI Taxonomy" id="680248"/>
    <lineage>
        <taxon>Bacteria</taxon>
        <taxon>Pseudomonadati</taxon>
        <taxon>Pseudomonadota</taxon>
        <taxon>Alphaproteobacteria</taxon>
        <taxon>Hyphomicrobiales</taxon>
        <taxon>Rhizobiaceae</taxon>
        <taxon>Sinorhizobium/Ensifer group</taxon>
        <taxon>Sinorhizobium</taxon>
    </lineage>
</organism>
<evidence type="ECO:0000313" key="8">
    <source>
        <dbReference type="Proteomes" id="UP001235547"/>
    </source>
</evidence>
<evidence type="ECO:0000259" key="6">
    <source>
        <dbReference type="PROSITE" id="PS50949"/>
    </source>
</evidence>
<dbReference type="Pfam" id="PF00392">
    <property type="entry name" value="GntR"/>
    <property type="match status" value="1"/>
</dbReference>
<keyword evidence="7" id="KW-0808">Transferase</keyword>
<dbReference type="Gene3D" id="1.10.10.10">
    <property type="entry name" value="Winged helix-like DNA-binding domain superfamily/Winged helix DNA-binding domain"/>
    <property type="match status" value="1"/>
</dbReference>
<proteinExistence type="inferred from homology"/>
<evidence type="ECO:0000313" key="7">
    <source>
        <dbReference type="EMBL" id="WEX82906.1"/>
    </source>
</evidence>
<comment type="similarity">
    <text evidence="1">In the C-terminal section; belongs to the class-I pyridoxal-phosphate-dependent aminotransferase family.</text>
</comment>
<dbReference type="InterPro" id="IPR051446">
    <property type="entry name" value="HTH_trans_reg/aminotransferase"/>
</dbReference>